<dbReference type="Gene3D" id="2.60.40.2380">
    <property type="match status" value="1"/>
</dbReference>
<dbReference type="SUPFAM" id="SSF55785">
    <property type="entry name" value="PYP-like sensor domain (PAS domain)"/>
    <property type="match status" value="1"/>
</dbReference>
<feature type="domain" description="GGDEF" evidence="5">
    <location>
        <begin position="538"/>
        <end position="671"/>
    </location>
</feature>
<comment type="caution">
    <text evidence="6">The sequence shown here is derived from an EMBL/GenBank/DDBJ whole genome shotgun (WGS) entry which is preliminary data.</text>
</comment>
<evidence type="ECO:0000259" key="5">
    <source>
        <dbReference type="PROSITE" id="PS50887"/>
    </source>
</evidence>
<evidence type="ECO:0000313" key="6">
    <source>
        <dbReference type="EMBL" id="GAC15502.1"/>
    </source>
</evidence>
<evidence type="ECO:0000259" key="4">
    <source>
        <dbReference type="PROSITE" id="PS50883"/>
    </source>
</evidence>
<dbReference type="InterPro" id="IPR035965">
    <property type="entry name" value="PAS-like_dom_sf"/>
</dbReference>
<name>K6YBD9_9ALTE</name>
<dbReference type="Pfam" id="PF07695">
    <property type="entry name" value="7TMR-DISM_7TM"/>
    <property type="match status" value="1"/>
</dbReference>
<feature type="transmembrane region" description="Helical" evidence="2">
    <location>
        <begin position="167"/>
        <end position="190"/>
    </location>
</feature>
<dbReference type="NCBIfam" id="TIGR00254">
    <property type="entry name" value="GGDEF"/>
    <property type="match status" value="1"/>
</dbReference>
<feature type="transmembrane region" description="Helical" evidence="2">
    <location>
        <begin position="223"/>
        <end position="243"/>
    </location>
</feature>
<dbReference type="InterPro" id="IPR029787">
    <property type="entry name" value="Nucleotide_cyclase"/>
</dbReference>
<dbReference type="InterPro" id="IPR011622">
    <property type="entry name" value="7TMR_DISM_rcpt_extracell_dom2"/>
</dbReference>
<dbReference type="RefSeq" id="WP_008845307.1">
    <property type="nucleotide sequence ID" value="NZ_BAEN01000058.1"/>
</dbReference>
<feature type="transmembrane region" description="Helical" evidence="2">
    <location>
        <begin position="255"/>
        <end position="275"/>
    </location>
</feature>
<dbReference type="NCBIfam" id="TIGR00229">
    <property type="entry name" value="sensory_box"/>
    <property type="match status" value="1"/>
</dbReference>
<dbReference type="Pfam" id="PF00990">
    <property type="entry name" value="GGDEF"/>
    <property type="match status" value="1"/>
</dbReference>
<feature type="domain" description="EAL" evidence="4">
    <location>
        <begin position="682"/>
        <end position="936"/>
    </location>
</feature>
<dbReference type="InterPro" id="IPR000014">
    <property type="entry name" value="PAS"/>
</dbReference>
<keyword evidence="2" id="KW-1133">Transmembrane helix</keyword>
<evidence type="ECO:0000256" key="1">
    <source>
        <dbReference type="ARBA" id="ARBA00001946"/>
    </source>
</evidence>
<dbReference type="eggNOG" id="COG5001">
    <property type="taxonomic scope" value="Bacteria"/>
</dbReference>
<dbReference type="Pfam" id="PF00563">
    <property type="entry name" value="EAL"/>
    <property type="match status" value="1"/>
</dbReference>
<keyword evidence="2" id="KW-0472">Membrane</keyword>
<dbReference type="PROSITE" id="PS50113">
    <property type="entry name" value="PAC"/>
    <property type="match status" value="1"/>
</dbReference>
<comment type="cofactor">
    <cofactor evidence="1">
        <name>Mg(2+)</name>
        <dbReference type="ChEBI" id="CHEBI:18420"/>
    </cofactor>
</comment>
<dbReference type="Gene3D" id="3.30.70.270">
    <property type="match status" value="1"/>
</dbReference>
<dbReference type="AlphaFoldDB" id="K6YBD9"/>
<dbReference type="Pfam" id="PF07696">
    <property type="entry name" value="7TMR-DISMED2"/>
    <property type="match status" value="1"/>
</dbReference>
<dbReference type="SMART" id="SM00052">
    <property type="entry name" value="EAL"/>
    <property type="match status" value="1"/>
</dbReference>
<dbReference type="InterPro" id="IPR000700">
    <property type="entry name" value="PAS-assoc_C"/>
</dbReference>
<sequence length="936" mass="106117">MNAQHSDQIPIIAINETVSQVNINASAQLLRTHSRNQLSQVQALEGWSQQTNNIPLNKDQALWQRFSLSYQDNVDQQFLLTINNPSIDYLDAYVLDDKNRLLETYLVGAKRDLETRPFNHRNFVLPISLAPYQTVNIYLRIQDEGPTVYNLNVWKGPAFVADEQFNLAFIGVIGGGLAILFFYFLVTYVLLRSPIRFWFAVANAGLLLLFLNIQGIVSQFAALGSYTSEINSVTVAILIFAAAKVCHAMLSRVPIYLRFLSYLMALSLIIIAPLLNSYYQIISAASFAAAAVLLHLLLAVIYHNRQYSISNRLYAFGWLIISATVVIEVHFYLSGRVSNTDLELLMSLVIMSGALLIAVAIESHEKAVAFEKQIQQQNAIDNLHQFYDLFRNSAEGLYTSTPEGKLVTTNPAMCQLFGYKDETQMLSEVKDTSLLYANPHERDLLLEEIYQAGVALGKEVKGVRRDGSEFWFCISIQLTGNDDEKYFFGSIFDITEKKQSTISLEYLATHDSLTGVYNRRQFEQKLREGIRRSKQLKQALTLLYMDLDQFKVVNDTCGHKAGDALIKQLSQLLNDVVMNKGMLARLGGDEFGVILESENALDAIQIAEKLLAIVKEFRFIWDNRIFAMGMRIGLAKWQENIETPEQLMSMADAACYVAKEHGRNQIHVYSSEDLKMQRYESELKWVSQINTALEQNKFQLYYQHYFPLSKVADGHYYEILLRMHDENGQIVPPAAFLPAAERYNLTIEIDKWVILHTFKWLAQHPEHLSQLKRCNINLSGHSLADNDLKRHVIQAFETYEIPHDKICFEITESMAIVKMEETLRFITAFRRLGCTFALDDFGSGFSSYSYLKNLPVNCVKIDGSFVKDLLVDPVDMAMVCSMKDVAKAMSMSTVAEFVESKDVMVELGKIGVDFAQGYGVAKPAALDEFTPCKTID</sequence>
<dbReference type="SUPFAM" id="SSF141868">
    <property type="entry name" value="EAL domain-like"/>
    <property type="match status" value="1"/>
</dbReference>
<dbReference type="STRING" id="1127673.GLIP_2881"/>
<evidence type="ECO:0000259" key="3">
    <source>
        <dbReference type="PROSITE" id="PS50113"/>
    </source>
</evidence>
<protein>
    <submittedName>
        <fullName evidence="6">Diguanylate cyclase/phosphodiesterase with PAS/PAC sensor(S)</fullName>
    </submittedName>
</protein>
<dbReference type="Proteomes" id="UP000006334">
    <property type="component" value="Unassembled WGS sequence"/>
</dbReference>
<dbReference type="PANTHER" id="PTHR44757:SF4">
    <property type="entry name" value="DIGUANYLATE CYCLASE DGCE-RELATED"/>
    <property type="match status" value="1"/>
</dbReference>
<proteinExistence type="predicted"/>
<dbReference type="SMART" id="SM00267">
    <property type="entry name" value="GGDEF"/>
    <property type="match status" value="1"/>
</dbReference>
<dbReference type="CDD" id="cd00130">
    <property type="entry name" value="PAS"/>
    <property type="match status" value="1"/>
</dbReference>
<dbReference type="PROSITE" id="PS50887">
    <property type="entry name" value="GGDEF"/>
    <property type="match status" value="1"/>
</dbReference>
<feature type="transmembrane region" description="Helical" evidence="2">
    <location>
        <begin position="313"/>
        <end position="332"/>
    </location>
</feature>
<evidence type="ECO:0000313" key="7">
    <source>
        <dbReference type="Proteomes" id="UP000006334"/>
    </source>
</evidence>
<dbReference type="InterPro" id="IPR001633">
    <property type="entry name" value="EAL_dom"/>
</dbReference>
<dbReference type="PROSITE" id="PS50883">
    <property type="entry name" value="EAL"/>
    <property type="match status" value="1"/>
</dbReference>
<dbReference type="InterPro" id="IPR052155">
    <property type="entry name" value="Biofilm_reg_signaling"/>
</dbReference>
<reference evidence="6 7" key="1">
    <citation type="journal article" date="2017" name="Antonie Van Leeuwenhoek">
        <title>Rhizobium rhizosphaerae sp. nov., a novel species isolated from rice rhizosphere.</title>
        <authorList>
            <person name="Zhao J.J."/>
            <person name="Zhang J."/>
            <person name="Zhang R.J."/>
            <person name="Zhang C.W."/>
            <person name="Yin H.Q."/>
            <person name="Zhang X.X."/>
        </authorList>
    </citation>
    <scope>NUCLEOTIDE SEQUENCE [LARGE SCALE GENOMIC DNA]</scope>
    <source>
        <strain evidence="6 7">E3</strain>
    </source>
</reference>
<keyword evidence="2" id="KW-0812">Transmembrane</keyword>
<evidence type="ECO:0000256" key="2">
    <source>
        <dbReference type="SAM" id="Phobius"/>
    </source>
</evidence>
<accession>K6YBD9</accession>
<dbReference type="EMBL" id="BAEN01000058">
    <property type="protein sequence ID" value="GAC15502.1"/>
    <property type="molecule type" value="Genomic_DNA"/>
</dbReference>
<dbReference type="InterPro" id="IPR000160">
    <property type="entry name" value="GGDEF_dom"/>
</dbReference>
<dbReference type="CDD" id="cd01949">
    <property type="entry name" value="GGDEF"/>
    <property type="match status" value="1"/>
</dbReference>
<dbReference type="InterPro" id="IPR043128">
    <property type="entry name" value="Rev_trsase/Diguanyl_cyclase"/>
</dbReference>
<dbReference type="PANTHER" id="PTHR44757">
    <property type="entry name" value="DIGUANYLATE CYCLASE DGCP"/>
    <property type="match status" value="1"/>
</dbReference>
<dbReference type="InterPro" id="IPR011623">
    <property type="entry name" value="7TMR_DISM_rcpt_extracell_dom1"/>
</dbReference>
<dbReference type="SUPFAM" id="SSF55073">
    <property type="entry name" value="Nucleotide cyclase"/>
    <property type="match status" value="1"/>
</dbReference>
<dbReference type="InterPro" id="IPR035919">
    <property type="entry name" value="EAL_sf"/>
</dbReference>
<feature type="transmembrane region" description="Helical" evidence="2">
    <location>
        <begin position="281"/>
        <end position="301"/>
    </location>
</feature>
<feature type="domain" description="PAC" evidence="3">
    <location>
        <begin position="456"/>
        <end position="506"/>
    </location>
</feature>
<feature type="transmembrane region" description="Helical" evidence="2">
    <location>
        <begin position="197"/>
        <end position="217"/>
    </location>
</feature>
<dbReference type="Pfam" id="PF13426">
    <property type="entry name" value="PAS_9"/>
    <property type="match status" value="1"/>
</dbReference>
<dbReference type="Gene3D" id="3.30.450.20">
    <property type="entry name" value="PAS domain"/>
    <property type="match status" value="1"/>
</dbReference>
<keyword evidence="7" id="KW-1185">Reference proteome</keyword>
<dbReference type="GO" id="GO:0003824">
    <property type="term" value="F:catalytic activity"/>
    <property type="evidence" value="ECO:0007669"/>
    <property type="project" value="UniProtKB-ARBA"/>
</dbReference>
<gene>
    <name evidence="6" type="ORF">GLIP_2881</name>
</gene>
<dbReference type="FunFam" id="3.30.70.270:FF:000001">
    <property type="entry name" value="Diguanylate cyclase domain protein"/>
    <property type="match status" value="1"/>
</dbReference>
<dbReference type="CDD" id="cd01948">
    <property type="entry name" value="EAL"/>
    <property type="match status" value="1"/>
</dbReference>
<organism evidence="6 7">
    <name type="scientific">Aliiglaciecola lipolytica E3</name>
    <dbReference type="NCBI Taxonomy" id="1127673"/>
    <lineage>
        <taxon>Bacteria</taxon>
        <taxon>Pseudomonadati</taxon>
        <taxon>Pseudomonadota</taxon>
        <taxon>Gammaproteobacteria</taxon>
        <taxon>Alteromonadales</taxon>
        <taxon>Alteromonadaceae</taxon>
        <taxon>Aliiglaciecola</taxon>
    </lineage>
</organism>
<dbReference type="Gene3D" id="3.20.20.450">
    <property type="entry name" value="EAL domain"/>
    <property type="match status" value="1"/>
</dbReference>